<gene>
    <name evidence="5" type="primary">PDH</name>
    <name evidence="5" type="ORF">KL86DPRO_10960</name>
</gene>
<protein>
    <submittedName>
        <fullName evidence="5">Pyruvate dehydrogenase E1 component subunit beta, mitochondrial</fullName>
        <ecNumber evidence="5">1.2.4.1</ecNumber>
    </submittedName>
</protein>
<proteinExistence type="predicted"/>
<feature type="domain" description="Transketolase-like pyrimidine-binding" evidence="4">
    <location>
        <begin position="4"/>
        <end position="179"/>
    </location>
</feature>
<dbReference type="AlphaFoldDB" id="A0A212J968"/>
<evidence type="ECO:0000256" key="2">
    <source>
        <dbReference type="ARBA" id="ARBA00023002"/>
    </source>
</evidence>
<evidence type="ECO:0000259" key="4">
    <source>
        <dbReference type="SMART" id="SM00861"/>
    </source>
</evidence>
<evidence type="ECO:0000256" key="3">
    <source>
        <dbReference type="ARBA" id="ARBA00023052"/>
    </source>
</evidence>
<dbReference type="InterPro" id="IPR033248">
    <property type="entry name" value="Transketolase_C"/>
</dbReference>
<dbReference type="NCBIfam" id="NF006667">
    <property type="entry name" value="PRK09212.1"/>
    <property type="match status" value="1"/>
</dbReference>
<evidence type="ECO:0000256" key="1">
    <source>
        <dbReference type="ARBA" id="ARBA00001964"/>
    </source>
</evidence>
<keyword evidence="2 5" id="KW-0560">Oxidoreductase</keyword>
<dbReference type="InterPro" id="IPR029061">
    <property type="entry name" value="THDP-binding"/>
</dbReference>
<dbReference type="EC" id="1.2.4.1" evidence="5"/>
<keyword evidence="3" id="KW-0786">Thiamine pyrophosphate</keyword>
<dbReference type="FunFam" id="3.40.50.970:FF:000001">
    <property type="entry name" value="Pyruvate dehydrogenase E1 beta subunit"/>
    <property type="match status" value="1"/>
</dbReference>
<organism evidence="5">
    <name type="scientific">uncultured delta proteobacterium</name>
    <dbReference type="NCBI Taxonomy" id="34034"/>
    <lineage>
        <taxon>Bacteria</taxon>
        <taxon>Deltaproteobacteria</taxon>
        <taxon>environmental samples</taxon>
    </lineage>
</organism>
<dbReference type="InterPro" id="IPR005475">
    <property type="entry name" value="Transketolase-like_Pyr-bd"/>
</dbReference>
<name>A0A212J968_9DELT</name>
<dbReference type="SUPFAM" id="SSF52922">
    <property type="entry name" value="TK C-terminal domain-like"/>
    <property type="match status" value="1"/>
</dbReference>
<dbReference type="FunFam" id="3.40.50.920:FF:000001">
    <property type="entry name" value="Pyruvate dehydrogenase E1 beta subunit"/>
    <property type="match status" value="1"/>
</dbReference>
<dbReference type="CDD" id="cd07036">
    <property type="entry name" value="TPP_PYR_E1-PDHc-beta_like"/>
    <property type="match status" value="1"/>
</dbReference>
<dbReference type="SMART" id="SM00861">
    <property type="entry name" value="Transket_pyr"/>
    <property type="match status" value="1"/>
</dbReference>
<dbReference type="PANTHER" id="PTHR43257">
    <property type="entry name" value="PYRUVATE DEHYDROGENASE E1 COMPONENT BETA SUBUNIT"/>
    <property type="match status" value="1"/>
</dbReference>
<dbReference type="InterPro" id="IPR009014">
    <property type="entry name" value="Transketo_C/PFOR_II"/>
</dbReference>
<dbReference type="Pfam" id="PF02779">
    <property type="entry name" value="Transket_pyr"/>
    <property type="match status" value="1"/>
</dbReference>
<comment type="cofactor">
    <cofactor evidence="1">
        <name>thiamine diphosphate</name>
        <dbReference type="ChEBI" id="CHEBI:58937"/>
    </cofactor>
</comment>
<dbReference type="GO" id="GO:0004739">
    <property type="term" value="F:pyruvate dehydrogenase (acetyl-transferring) activity"/>
    <property type="evidence" value="ECO:0007669"/>
    <property type="project" value="UniProtKB-EC"/>
</dbReference>
<dbReference type="SUPFAM" id="SSF52518">
    <property type="entry name" value="Thiamin diphosphate-binding fold (THDP-binding)"/>
    <property type="match status" value="1"/>
</dbReference>
<sequence length="328" mass="35448">MRELMYREAVQEALDEEMARDKNVFVIGEDVGVIGGNFKCTVGLMDKYGEWRCKDSPISEAGIVGLGVGAALTGCRPVVELMFADFLMVAMDQICNQAAKITYMSGGQCNVPMVIRMPLGGGRSSAAQHSQSLHAWAAHCPGLKVVLPSTAGEAKGLLKTAIRDNNPVIFFEHKMLYTTKFDDVPEGDVCIPFGKARMVTEGADITVVANSMMTVKAEKAVKKLAAEGISAELIDLRTVVPLDTDTIIKSVKKTGKLLIVDEGHISFGVSGEIFLRIMPEVFYDLEAPVERLGTADVPLPFSPALEFPLIPDEKSIAAKIKEMVKPGN</sequence>
<dbReference type="EMBL" id="FLUQ01000001">
    <property type="protein sequence ID" value="SBV95949.1"/>
    <property type="molecule type" value="Genomic_DNA"/>
</dbReference>
<keyword evidence="5" id="KW-0670">Pyruvate</keyword>
<dbReference type="Gene3D" id="3.40.50.920">
    <property type="match status" value="1"/>
</dbReference>
<dbReference type="Pfam" id="PF02780">
    <property type="entry name" value="Transketolase_C"/>
    <property type="match status" value="1"/>
</dbReference>
<accession>A0A212J968</accession>
<evidence type="ECO:0000313" key="5">
    <source>
        <dbReference type="EMBL" id="SBV95949.1"/>
    </source>
</evidence>
<reference evidence="5" key="1">
    <citation type="submission" date="2016-04" db="EMBL/GenBank/DDBJ databases">
        <authorList>
            <person name="Evans L.H."/>
            <person name="Alamgir A."/>
            <person name="Owens N."/>
            <person name="Weber N.D."/>
            <person name="Virtaneva K."/>
            <person name="Barbian K."/>
            <person name="Babar A."/>
            <person name="Rosenke K."/>
        </authorList>
    </citation>
    <scope>NUCLEOTIDE SEQUENCE</scope>
    <source>
        <strain evidence="5">86</strain>
    </source>
</reference>
<dbReference type="Gene3D" id="3.40.50.970">
    <property type="match status" value="1"/>
</dbReference>
<dbReference type="PANTHER" id="PTHR43257:SF2">
    <property type="entry name" value="PYRUVATE DEHYDROGENASE E1 COMPONENT SUBUNIT BETA"/>
    <property type="match status" value="1"/>
</dbReference>